<dbReference type="Pfam" id="PF04794">
    <property type="entry name" value="YdjC"/>
    <property type="match status" value="1"/>
</dbReference>
<dbReference type="AlphaFoldDB" id="A0A3Q9BSW0"/>
<protein>
    <submittedName>
        <fullName evidence="6">ChbG/HpnK family deacetylase</fullName>
    </submittedName>
</protein>
<dbReference type="PANTHER" id="PTHR31609:SF1">
    <property type="entry name" value="CARBOHYDRATE DEACETYLASE"/>
    <property type="match status" value="1"/>
</dbReference>
<gene>
    <name evidence="6" type="ORF">EJN92_18265</name>
</gene>
<keyword evidence="2" id="KW-0479">Metal-binding</keyword>
<dbReference type="GO" id="GO:0016787">
    <property type="term" value="F:hydrolase activity"/>
    <property type="evidence" value="ECO:0007669"/>
    <property type="project" value="UniProtKB-KW"/>
</dbReference>
<dbReference type="RefSeq" id="WP_126129130.1">
    <property type="nucleotide sequence ID" value="NZ_CP034464.1"/>
</dbReference>
<dbReference type="OrthoDB" id="5295855at2"/>
<dbReference type="Proteomes" id="UP000275663">
    <property type="component" value="Chromosome"/>
</dbReference>
<evidence type="ECO:0000256" key="3">
    <source>
        <dbReference type="ARBA" id="ARBA00022801"/>
    </source>
</evidence>
<dbReference type="InterPro" id="IPR011330">
    <property type="entry name" value="Glyco_hydro/deAcase_b/a-brl"/>
</dbReference>
<proteinExistence type="predicted"/>
<evidence type="ECO:0000256" key="4">
    <source>
        <dbReference type="ARBA" id="ARBA00022842"/>
    </source>
</evidence>
<keyword evidence="3" id="KW-0378">Hydrolase</keyword>
<dbReference type="GO" id="GO:0005975">
    <property type="term" value="P:carbohydrate metabolic process"/>
    <property type="evidence" value="ECO:0007669"/>
    <property type="project" value="InterPro"/>
</dbReference>
<organism evidence="6 7">
    <name type="scientific">Undibacterium parvum</name>
    <dbReference type="NCBI Taxonomy" id="401471"/>
    <lineage>
        <taxon>Bacteria</taxon>
        <taxon>Pseudomonadati</taxon>
        <taxon>Pseudomonadota</taxon>
        <taxon>Betaproteobacteria</taxon>
        <taxon>Burkholderiales</taxon>
        <taxon>Oxalobacteraceae</taxon>
        <taxon>Undibacterium</taxon>
    </lineage>
</organism>
<dbReference type="GO" id="GO:0046872">
    <property type="term" value="F:metal ion binding"/>
    <property type="evidence" value="ECO:0007669"/>
    <property type="project" value="UniProtKB-KW"/>
</dbReference>
<evidence type="ECO:0000313" key="6">
    <source>
        <dbReference type="EMBL" id="AZP13761.1"/>
    </source>
</evidence>
<reference evidence="6 7" key="1">
    <citation type="journal article" date="2011" name="Int. J. Syst. Evol. Microbiol.">
        <title>Description of Undibacterium oligocarboniphilum sp. nov., isolated from purified water, and Undibacterium pigrum strain CCUG 49012 as the type strain of Undibacterium parvum sp. nov., and emended descriptions of the genus Undibacterium and the species Undibacterium pigrum.</title>
        <authorList>
            <person name="Eder W."/>
            <person name="Wanner G."/>
            <person name="Ludwig W."/>
            <person name="Busse H.J."/>
            <person name="Ziemke-Kageler F."/>
            <person name="Lang E."/>
        </authorList>
    </citation>
    <scope>NUCLEOTIDE SEQUENCE [LARGE SCALE GENOMIC DNA]</scope>
    <source>
        <strain evidence="6 7">DSM 23061</strain>
    </source>
</reference>
<keyword evidence="4" id="KW-0460">Magnesium</keyword>
<dbReference type="KEGG" id="upv:EJN92_18265"/>
<evidence type="ECO:0000256" key="1">
    <source>
        <dbReference type="ARBA" id="ARBA00001946"/>
    </source>
</evidence>
<keyword evidence="5" id="KW-0119">Carbohydrate metabolism</keyword>
<keyword evidence="7" id="KW-1185">Reference proteome</keyword>
<name>A0A3Q9BSW0_9BURK</name>
<sequence length="271" mass="30756">MNDYKTEIALCVDDFGQHAGIDASVCELLQLNRISAVSCMSGAPRWSSHSAPMLREREACADYGLHFNLTEGFGSRSSGSLSSLILRSYLHRLEPQGLRTMLQTQLDSFENALGRTPDFIDGHQHIHQLPMVRDALLEVVKNRYTSNRPWIRNTTPANPNWGGKARILKYLGGATLHKKLNQFQIPSNHDFSGVYGFDTENYAACFEDWLKFTSKASLIMCHPATSLDTHDPISKQRLVEHKFFSSELYTNLLDRYRVKIERMSSILSTQK</sequence>
<evidence type="ECO:0000256" key="5">
    <source>
        <dbReference type="ARBA" id="ARBA00023277"/>
    </source>
</evidence>
<dbReference type="PANTHER" id="PTHR31609">
    <property type="entry name" value="YDJC DEACETYLASE FAMILY MEMBER"/>
    <property type="match status" value="1"/>
</dbReference>
<evidence type="ECO:0000313" key="7">
    <source>
        <dbReference type="Proteomes" id="UP000275663"/>
    </source>
</evidence>
<accession>A0A3Q9BSW0</accession>
<comment type="cofactor">
    <cofactor evidence="1">
        <name>Mg(2+)</name>
        <dbReference type="ChEBI" id="CHEBI:18420"/>
    </cofactor>
</comment>
<dbReference type="Gene3D" id="3.20.20.370">
    <property type="entry name" value="Glycoside hydrolase/deacetylase"/>
    <property type="match status" value="1"/>
</dbReference>
<dbReference type="SUPFAM" id="SSF88713">
    <property type="entry name" value="Glycoside hydrolase/deacetylase"/>
    <property type="match status" value="1"/>
</dbReference>
<dbReference type="InterPro" id="IPR006879">
    <property type="entry name" value="YdjC-like"/>
</dbReference>
<dbReference type="GO" id="GO:0019213">
    <property type="term" value="F:deacetylase activity"/>
    <property type="evidence" value="ECO:0007669"/>
    <property type="project" value="TreeGrafter"/>
</dbReference>
<evidence type="ECO:0000256" key="2">
    <source>
        <dbReference type="ARBA" id="ARBA00022723"/>
    </source>
</evidence>
<dbReference type="EMBL" id="CP034464">
    <property type="protein sequence ID" value="AZP13761.1"/>
    <property type="molecule type" value="Genomic_DNA"/>
</dbReference>
<dbReference type="CDD" id="cd10807">
    <property type="entry name" value="YdjC_like_3"/>
    <property type="match status" value="1"/>
</dbReference>